<accession>E2ZHS6</accession>
<dbReference type="BioCyc" id="FCF748224-HMP:GTSS-2916-MONOMER"/>
<reference evidence="1 2" key="1">
    <citation type="submission" date="2010-08" db="EMBL/GenBank/DDBJ databases">
        <authorList>
            <person name="Weinstock G."/>
            <person name="Sodergren E."/>
            <person name="Clifton S."/>
            <person name="Fulton L."/>
            <person name="Fulton B."/>
            <person name="Courtney L."/>
            <person name="Fronick C."/>
            <person name="Harrison M."/>
            <person name="Strong C."/>
            <person name="Farmer C."/>
            <person name="Delahaunty K."/>
            <person name="Markovic C."/>
            <person name="Hall O."/>
            <person name="Minx P."/>
            <person name="Tomlinson C."/>
            <person name="Mitreva M."/>
            <person name="Hou S."/>
            <person name="Chen J."/>
            <person name="Wollam A."/>
            <person name="Pepin K.H."/>
            <person name="Johnson M."/>
            <person name="Bhonagiri V."/>
            <person name="Zhang X."/>
            <person name="Suruliraj S."/>
            <person name="Warren W."/>
            <person name="Chinwalla A."/>
            <person name="Mardis E.R."/>
            <person name="Wilson R.K."/>
        </authorList>
    </citation>
    <scope>NUCLEOTIDE SEQUENCE [LARGE SCALE GENOMIC DNA]</scope>
    <source>
        <strain evidence="1 2">KLE1255</strain>
    </source>
</reference>
<dbReference type="STRING" id="748224.HMPREF9436_01215"/>
<evidence type="ECO:0000313" key="1">
    <source>
        <dbReference type="EMBL" id="EFQ07272.1"/>
    </source>
</evidence>
<protein>
    <submittedName>
        <fullName evidence="1">Uncharacterized protein</fullName>
    </submittedName>
</protein>
<dbReference type="Proteomes" id="UP000006028">
    <property type="component" value="Unassembled WGS sequence"/>
</dbReference>
<comment type="caution">
    <text evidence="1">The sequence shown here is derived from an EMBL/GenBank/DDBJ whole genome shotgun (WGS) entry which is preliminary data.</text>
</comment>
<gene>
    <name evidence="1" type="ORF">HMPREF9436_01215</name>
</gene>
<evidence type="ECO:0000313" key="2">
    <source>
        <dbReference type="Proteomes" id="UP000006028"/>
    </source>
</evidence>
<name>E2ZHS6_9FIRM</name>
<dbReference type="AlphaFoldDB" id="E2ZHS6"/>
<dbReference type="HOGENOM" id="CLU_3233876_0_0_9"/>
<sequence>MKLWKHDTPLLFALQGANYEQGLGQARPNKITLKTRKSLKSEVPVEHKIFKN</sequence>
<dbReference type="EMBL" id="AECU01000101">
    <property type="protein sequence ID" value="EFQ07272.1"/>
    <property type="molecule type" value="Genomic_DNA"/>
</dbReference>
<proteinExistence type="predicted"/>
<organism evidence="1 2">
    <name type="scientific">Faecalibacterium cf. prausnitzii KLE1255</name>
    <dbReference type="NCBI Taxonomy" id="748224"/>
    <lineage>
        <taxon>Bacteria</taxon>
        <taxon>Bacillati</taxon>
        <taxon>Bacillota</taxon>
        <taxon>Clostridia</taxon>
        <taxon>Eubacteriales</taxon>
        <taxon>Oscillospiraceae</taxon>
        <taxon>Faecalibacterium</taxon>
    </lineage>
</organism>